<feature type="compositionally biased region" description="Basic and acidic residues" evidence="4">
    <location>
        <begin position="131"/>
        <end position="152"/>
    </location>
</feature>
<feature type="compositionally biased region" description="Low complexity" evidence="4">
    <location>
        <begin position="41"/>
        <end position="60"/>
    </location>
</feature>
<dbReference type="InterPro" id="IPR051885">
    <property type="entry name" value="CC_CF"/>
</dbReference>
<accession>A0A8S4DBF1</accession>
<evidence type="ECO:0000259" key="5">
    <source>
        <dbReference type="Pfam" id="PF13870"/>
    </source>
</evidence>
<feature type="domain" description="CCDC113/CCDC96 coiled-coil" evidence="5">
    <location>
        <begin position="393"/>
        <end position="567"/>
    </location>
</feature>
<keyword evidence="3" id="KW-0966">Cell projection</keyword>
<feature type="compositionally biased region" description="Polar residues" evidence="4">
    <location>
        <begin position="79"/>
        <end position="108"/>
    </location>
</feature>
<feature type="compositionally biased region" description="Basic and acidic residues" evidence="4">
    <location>
        <begin position="11"/>
        <end position="28"/>
    </location>
</feature>
<evidence type="ECO:0000313" key="6">
    <source>
        <dbReference type="EMBL" id="CAG9094157.1"/>
    </source>
</evidence>
<dbReference type="EMBL" id="CAJHNJ030000003">
    <property type="protein sequence ID" value="CAG9094157.1"/>
    <property type="molecule type" value="Genomic_DNA"/>
</dbReference>
<name>A0A8S4DBF1_PLUXY</name>
<gene>
    <name evidence="6" type="ORF">PLXY2_LOCUS1166</name>
</gene>
<protein>
    <submittedName>
        <fullName evidence="6">(diamondback moth) hypothetical protein</fullName>
    </submittedName>
</protein>
<organism evidence="6 7">
    <name type="scientific">Plutella xylostella</name>
    <name type="common">Diamondback moth</name>
    <name type="synonym">Plutella maculipennis</name>
    <dbReference type="NCBI Taxonomy" id="51655"/>
    <lineage>
        <taxon>Eukaryota</taxon>
        <taxon>Metazoa</taxon>
        <taxon>Ecdysozoa</taxon>
        <taxon>Arthropoda</taxon>
        <taxon>Hexapoda</taxon>
        <taxon>Insecta</taxon>
        <taxon>Pterygota</taxon>
        <taxon>Neoptera</taxon>
        <taxon>Endopterygota</taxon>
        <taxon>Lepidoptera</taxon>
        <taxon>Glossata</taxon>
        <taxon>Ditrysia</taxon>
        <taxon>Yponomeutoidea</taxon>
        <taxon>Plutellidae</taxon>
        <taxon>Plutella</taxon>
    </lineage>
</organism>
<evidence type="ECO:0000256" key="1">
    <source>
        <dbReference type="ARBA" id="ARBA00004138"/>
    </source>
</evidence>
<keyword evidence="7" id="KW-1185">Reference proteome</keyword>
<evidence type="ECO:0000256" key="4">
    <source>
        <dbReference type="SAM" id="MobiDB-lite"/>
    </source>
</evidence>
<feature type="region of interest" description="Disordered" evidence="4">
    <location>
        <begin position="204"/>
        <end position="247"/>
    </location>
</feature>
<evidence type="ECO:0000256" key="3">
    <source>
        <dbReference type="ARBA" id="ARBA00023273"/>
    </source>
</evidence>
<comment type="subcellular location">
    <subcellularLocation>
        <location evidence="1">Cell projection</location>
        <location evidence="1">Cilium</location>
    </subcellularLocation>
</comment>
<comment type="caution">
    <text evidence="6">The sequence shown here is derived from an EMBL/GenBank/DDBJ whole genome shotgun (WGS) entry which is preliminary data.</text>
</comment>
<dbReference type="PANTHER" id="PTHR15654">
    <property type="entry name" value="COILED-COIL DOMAIN-CONTAINING PROTEIN 113-RELATED"/>
    <property type="match status" value="1"/>
</dbReference>
<dbReference type="GO" id="GO:0060271">
    <property type="term" value="P:cilium assembly"/>
    <property type="evidence" value="ECO:0007669"/>
    <property type="project" value="TreeGrafter"/>
</dbReference>
<dbReference type="PANTHER" id="PTHR15654:SF1">
    <property type="entry name" value="COILED-COIL DOMAIN-CONTAINING PROTEIN 96"/>
    <property type="match status" value="1"/>
</dbReference>
<evidence type="ECO:0000256" key="2">
    <source>
        <dbReference type="ARBA" id="ARBA00023054"/>
    </source>
</evidence>
<sequence length="596" mass="68435">MSELKIVTQNSKDEMIKKDREVSNHEKNTVSSLQSLKVESKTNIKTSKNNSKSSKITIQSKSEELKTQNVIVSSNISLPESKTNIANTAEQSNINTPRHDLQTISEESNISKDFNEKIDKSDKNDANASEKIIKSDKNDANASEKKITDEKNTVSSVKIVSIGNIKEKLDESKKTTSLLTNKDAPIISSNKDINRNSEIKGETISLTELSDKDDSSSESSKSIGMEPSQEIESSQKQKSLTEPLQPVPTIPALPSLLIDREDYMQQYRELSMEKHVQQIKNNILHRKLAEYYRKRKLDHVLKPMDVSLDLEEKYHQKLFGYEELKNKQEKDNLDIASKLDAVEKDCDERLNDAQTAFEELIHHERTTGTGLIYSNKGKPISEKTVERFLSLQQKKAEQCSALRLRYVRARNAVSELQTAVTDLEKIGSGLYVAQYEQLCIDHQNLVSKIEERDDELIKNRTRCSEHNQILAHIREKMHHTDEVIDFSEGDLGDTEMVLLQAREELGTIKSLRDNLRWSLENEASKAGLLTRKDLLRDYQNSIDEVTILREKKMYLEDSISRIIEKVRNIRRHMLEESYRLQKNHTPSEDTEEFFKL</sequence>
<keyword evidence="2" id="KW-0175">Coiled coil</keyword>
<dbReference type="GO" id="GO:0005930">
    <property type="term" value="C:axoneme"/>
    <property type="evidence" value="ECO:0007669"/>
    <property type="project" value="TreeGrafter"/>
</dbReference>
<feature type="region of interest" description="Disordered" evidence="4">
    <location>
        <begin position="79"/>
        <end position="153"/>
    </location>
</feature>
<proteinExistence type="predicted"/>
<feature type="compositionally biased region" description="Basic and acidic residues" evidence="4">
    <location>
        <begin position="109"/>
        <end position="125"/>
    </location>
</feature>
<dbReference type="InterPro" id="IPR025254">
    <property type="entry name" value="CCDC113/CCDC96_CC"/>
</dbReference>
<feature type="compositionally biased region" description="Low complexity" evidence="4">
    <location>
        <begin position="217"/>
        <end position="238"/>
    </location>
</feature>
<dbReference type="Proteomes" id="UP000653454">
    <property type="component" value="Unassembled WGS sequence"/>
</dbReference>
<feature type="region of interest" description="Disordered" evidence="4">
    <location>
        <begin position="1"/>
        <end position="64"/>
    </location>
</feature>
<dbReference type="AlphaFoldDB" id="A0A8S4DBF1"/>
<evidence type="ECO:0000313" key="7">
    <source>
        <dbReference type="Proteomes" id="UP000653454"/>
    </source>
</evidence>
<reference evidence="6" key="1">
    <citation type="submission" date="2020-11" db="EMBL/GenBank/DDBJ databases">
        <authorList>
            <person name="Whiteford S."/>
        </authorList>
    </citation>
    <scope>NUCLEOTIDE SEQUENCE</scope>
</reference>
<dbReference type="Pfam" id="PF13870">
    <property type="entry name" value="CCDC113_CCDC96_CC"/>
    <property type="match status" value="1"/>
</dbReference>
<dbReference type="GO" id="GO:0036064">
    <property type="term" value="C:ciliary basal body"/>
    <property type="evidence" value="ECO:0007669"/>
    <property type="project" value="TreeGrafter"/>
</dbReference>